<comment type="caution">
    <text evidence="1">The sequence shown here is derived from an EMBL/GenBank/DDBJ whole genome shotgun (WGS) entry which is preliminary data.</text>
</comment>
<gene>
    <name evidence="1" type="ORF">ABXV16_14950</name>
</gene>
<dbReference type="SUPFAM" id="SSF53756">
    <property type="entry name" value="UDP-Glycosyltransferase/glycogen phosphorylase"/>
    <property type="match status" value="1"/>
</dbReference>
<dbReference type="InterPro" id="IPR043148">
    <property type="entry name" value="TagF_C"/>
</dbReference>
<sequence length="1245" mass="143082">MKIKKLFKKTISRISTIGLTSRETKSIHHADKISFIIVGEDQSLIDTTINSIRRSEISGHFSEHIIATADQATHLETPYLKVISAGDIVGEPFLTEFYQNVNFSTADDIIIHAYSPESTVFRLDPVLANIKSINKNQHLEIKEYALPCLDNCIIKSVLIPRNLANPETKGWTNSIVFALEALTRSTSQQGYQFLSNAYVGSISGERFETHIQQLVKSGSTFLNLLDCININIKHMQKDAYKLKSVLFLIHQIVTVLLKNKKSDEILTAEEKDIAQKLLINISKNIGHDIIKSFSSPNYNHIHKIGYSKIMGSHVERDICYLEEGDNDYTSIKFKIASHSNAYPRCFIDSNEVIPTNAKIKKLTLFGLEFSYEIYLWVSFENLEQKISFTNTYQTELFIGGKRLKSECYGKLVTLLASKNALKEKLPAKVKILRYLATSFLFTRRLEACWLIVDNDLRADDNAEHFYRYVKQNQSSVNAWFLLNKSSPDWGRLRNEGFRLIKFGSLQHRLALLNAKFLLSSHANPAITNYLPRKHYCDIMKFKFVFLQHGVTKDDQSEWLNSRKIDYLVTAGTPEFKDIANEGRYRYTSKEVVLTGFPRYDNLKKTDTDKQILVMPTWRKSLSGELMAKSSKRVKNPNFLTSLFCQQWGGFLQSTRLKKMAEKNGYKIVFLAHPNLVDYLEELAIPDYIKIERMENCSIQQVFKKSDVLITDYSSVAFDVAYMRKPILYFHFDIDTFFSEHSYSKGYYDYKKNGFGAIASNISTLQSNLNDLLKKNCQLDDFYTQRINQFFPYDDNNNSARLYEALTTLRIGSRSFDLIHQYLKIQLASFDLVAAEKSLVELTTSGINLLPEERVELIRAINEMVFWAKLQNRHVLLAKLIAHAKIFNIPIIDLDNSTHGNNDTNPLCHILNVAVALTEGTLNHSSSLDSFSVALSDHNYLLPQTATACEIVINSGRNNVYLATTSLAKVKNNALFKQATLLQMLNSINLLKLGSFSEAIIHLKKVTLSDTQKDNLLRLMLEYHSNENIRAFDLKFLHGNQLSPRATEAYLLLNNETMSSQLNNFFVTGNKNDTLLNEHLSMLFEGKKYTRFVEAFENYPISKTHIHNESNLTKYLVAIFLTRGITELKTKISRLYLKESYINAFDAQFLNRSEVNLDILYQMIEQSIDKQVYTYTCSEVYKYSLHFYKKNRPGLARKIATISVMKKHEDYYSDKKNWHEDSDYRTLIDAVKELNNVVQELNRIGT</sequence>
<dbReference type="InterPro" id="IPR007554">
    <property type="entry name" value="Glycerophosphate_synth"/>
</dbReference>
<keyword evidence="2" id="KW-1185">Reference proteome</keyword>
<reference evidence="1 2" key="1">
    <citation type="submission" date="2024-07" db="EMBL/GenBank/DDBJ databases">
        <title>Isolation, whole-genome sequencing, and annotation of five antibiotic-resistant bacteria from environmental samples.</title>
        <authorList>
            <person name="Bedore T."/>
            <person name="Hudson A.O."/>
            <person name="Kumar G."/>
        </authorList>
    </citation>
    <scope>NUCLEOTIDE SEQUENCE [LARGE SCALE GENOMIC DNA]</scope>
    <source>
        <strain evidence="1 2">RIT844</strain>
    </source>
</reference>
<dbReference type="InterPro" id="IPR051612">
    <property type="entry name" value="Teichoic_Acid_Biosynth"/>
</dbReference>
<evidence type="ECO:0000313" key="2">
    <source>
        <dbReference type="Proteomes" id="UP001548992"/>
    </source>
</evidence>
<name>A0ABV2E1A8_9GAMM</name>
<dbReference type="PANTHER" id="PTHR37316:SF3">
    <property type="entry name" value="TEICHOIC ACID GLYCEROL-PHOSPHATE TRANSFERASE"/>
    <property type="match status" value="1"/>
</dbReference>
<dbReference type="PANTHER" id="PTHR37316">
    <property type="entry name" value="TEICHOIC ACID GLYCEROL-PHOSPHATE PRIMASE"/>
    <property type="match status" value="1"/>
</dbReference>
<protein>
    <submittedName>
        <fullName evidence="1">CDP-glycerol glycerophosphotransferase family protein</fullName>
    </submittedName>
</protein>
<proteinExistence type="predicted"/>
<dbReference type="Proteomes" id="UP001548992">
    <property type="component" value="Unassembled WGS sequence"/>
</dbReference>
<evidence type="ECO:0000313" key="1">
    <source>
        <dbReference type="EMBL" id="MET3077054.1"/>
    </source>
</evidence>
<organism evidence="1 2">
    <name type="scientific">Pantoea leporis</name>
    <dbReference type="NCBI Taxonomy" id="2933780"/>
    <lineage>
        <taxon>Bacteria</taxon>
        <taxon>Pseudomonadati</taxon>
        <taxon>Pseudomonadota</taxon>
        <taxon>Gammaproteobacteria</taxon>
        <taxon>Enterobacterales</taxon>
        <taxon>Erwiniaceae</taxon>
        <taxon>Pantoea</taxon>
    </lineage>
</organism>
<dbReference type="RefSeq" id="WP_354467303.1">
    <property type="nucleotide sequence ID" value="NZ_JBEWWF010000004.1"/>
</dbReference>
<dbReference type="Pfam" id="PF04464">
    <property type="entry name" value="Glyphos_transf"/>
    <property type="match status" value="1"/>
</dbReference>
<dbReference type="Gene3D" id="3.40.50.12580">
    <property type="match status" value="1"/>
</dbReference>
<dbReference type="EMBL" id="JBEWWF010000004">
    <property type="protein sequence ID" value="MET3077054.1"/>
    <property type="molecule type" value="Genomic_DNA"/>
</dbReference>
<accession>A0ABV2E1A8</accession>